<dbReference type="Proteomes" id="UP001201163">
    <property type="component" value="Unassembled WGS sequence"/>
</dbReference>
<evidence type="ECO:0000313" key="3">
    <source>
        <dbReference type="Proteomes" id="UP001201163"/>
    </source>
</evidence>
<accession>A0AAD4QI52</accession>
<reference evidence="2" key="1">
    <citation type="submission" date="2022-01" db="EMBL/GenBank/DDBJ databases">
        <title>Comparative genomics reveals a dynamic genome evolution in the ectomycorrhizal milk-cap (Lactarius) mushrooms.</title>
        <authorList>
            <consortium name="DOE Joint Genome Institute"/>
            <person name="Lebreton A."/>
            <person name="Tang N."/>
            <person name="Kuo A."/>
            <person name="LaButti K."/>
            <person name="Drula E."/>
            <person name="Barry K."/>
            <person name="Clum A."/>
            <person name="Lipzen A."/>
            <person name="Mousain D."/>
            <person name="Ng V."/>
            <person name="Wang R."/>
            <person name="Wang X."/>
            <person name="Dai Y."/>
            <person name="Henrissat B."/>
            <person name="Grigoriev I.V."/>
            <person name="Guerin-Laguette A."/>
            <person name="Yu F."/>
            <person name="Martin F.M."/>
        </authorList>
    </citation>
    <scope>NUCLEOTIDE SEQUENCE</scope>
    <source>
        <strain evidence="2">QP</strain>
    </source>
</reference>
<feature type="region of interest" description="Disordered" evidence="1">
    <location>
        <begin position="38"/>
        <end position="119"/>
    </location>
</feature>
<evidence type="ECO:0000313" key="2">
    <source>
        <dbReference type="EMBL" id="KAH9001498.1"/>
    </source>
</evidence>
<name>A0AAD4QI52_9AGAM</name>
<comment type="caution">
    <text evidence="2">The sequence shown here is derived from an EMBL/GenBank/DDBJ whole genome shotgun (WGS) entry which is preliminary data.</text>
</comment>
<evidence type="ECO:0000256" key="1">
    <source>
        <dbReference type="SAM" id="MobiDB-lite"/>
    </source>
</evidence>
<protein>
    <submittedName>
        <fullName evidence="2">Uncharacterized protein</fullName>
    </submittedName>
</protein>
<sequence>MIHHTFQPLPLAAPFASFSHLDQWTPSWPDVYVFSKSDSRLSRPHPYSSRRRPPYPRLEPTSGLSPRSPRTGSQPVLRTQVPPMLSALPIPVTTPGLEPSPISTSSNPGSPMSTAAPPTPAPEFLQVVCNAPLLAPKPLPYRPPAFLDSFELPDPDEDLSRPPYTRSSSKRKRTRTRDGQDDSSLVSKRRATESVFRGLNGLGSHRRFSK</sequence>
<feature type="region of interest" description="Disordered" evidence="1">
    <location>
        <begin position="151"/>
        <end position="210"/>
    </location>
</feature>
<organism evidence="2 3">
    <name type="scientific">Lactarius akahatsu</name>
    <dbReference type="NCBI Taxonomy" id="416441"/>
    <lineage>
        <taxon>Eukaryota</taxon>
        <taxon>Fungi</taxon>
        <taxon>Dikarya</taxon>
        <taxon>Basidiomycota</taxon>
        <taxon>Agaricomycotina</taxon>
        <taxon>Agaricomycetes</taxon>
        <taxon>Russulales</taxon>
        <taxon>Russulaceae</taxon>
        <taxon>Lactarius</taxon>
    </lineage>
</organism>
<dbReference type="EMBL" id="JAKELL010000001">
    <property type="protein sequence ID" value="KAH9001498.1"/>
    <property type="molecule type" value="Genomic_DNA"/>
</dbReference>
<dbReference type="AlphaFoldDB" id="A0AAD4QI52"/>
<keyword evidence="3" id="KW-1185">Reference proteome</keyword>
<proteinExistence type="predicted"/>
<gene>
    <name evidence="2" type="ORF">EDB92DRAFT_1812281</name>
</gene>
<feature type="compositionally biased region" description="Polar residues" evidence="1">
    <location>
        <begin position="62"/>
        <end position="77"/>
    </location>
</feature>